<accession>A0A1J1HN87</accession>
<feature type="transmembrane region" description="Helical" evidence="1">
    <location>
        <begin position="7"/>
        <end position="24"/>
    </location>
</feature>
<dbReference type="AlphaFoldDB" id="A0A1J1HN87"/>
<keyword evidence="1" id="KW-1133">Transmembrane helix</keyword>
<dbReference type="Proteomes" id="UP000183832">
    <property type="component" value="Unassembled WGS sequence"/>
</dbReference>
<evidence type="ECO:0000313" key="2">
    <source>
        <dbReference type="EMBL" id="CRK87934.1"/>
    </source>
</evidence>
<gene>
    <name evidence="2" type="ORF">CLUMA_CG001720</name>
</gene>
<keyword evidence="3" id="KW-1185">Reference proteome</keyword>
<organism evidence="2 3">
    <name type="scientific">Clunio marinus</name>
    <dbReference type="NCBI Taxonomy" id="568069"/>
    <lineage>
        <taxon>Eukaryota</taxon>
        <taxon>Metazoa</taxon>
        <taxon>Ecdysozoa</taxon>
        <taxon>Arthropoda</taxon>
        <taxon>Hexapoda</taxon>
        <taxon>Insecta</taxon>
        <taxon>Pterygota</taxon>
        <taxon>Neoptera</taxon>
        <taxon>Endopterygota</taxon>
        <taxon>Diptera</taxon>
        <taxon>Nematocera</taxon>
        <taxon>Chironomoidea</taxon>
        <taxon>Chironomidae</taxon>
        <taxon>Clunio</taxon>
    </lineage>
</organism>
<evidence type="ECO:0000256" key="1">
    <source>
        <dbReference type="SAM" id="Phobius"/>
    </source>
</evidence>
<evidence type="ECO:0000313" key="3">
    <source>
        <dbReference type="Proteomes" id="UP000183832"/>
    </source>
</evidence>
<name>A0A1J1HN87_9DIPT</name>
<sequence>MTSRNCLHGFKIAVIALAIIDLVWNIYKFIIFVVFELVIVIIYALMSTKKPPRSHEHMRTTVPLRQTTVPMRTTV</sequence>
<dbReference type="EMBL" id="CVRI01000006">
    <property type="protein sequence ID" value="CRK87934.1"/>
    <property type="molecule type" value="Genomic_DNA"/>
</dbReference>
<feature type="transmembrane region" description="Helical" evidence="1">
    <location>
        <begin position="30"/>
        <end position="48"/>
    </location>
</feature>
<protein>
    <submittedName>
        <fullName evidence="2">CLUMA_CG001720, isoform A</fullName>
    </submittedName>
</protein>
<keyword evidence="1" id="KW-0472">Membrane</keyword>
<reference evidence="2 3" key="1">
    <citation type="submission" date="2015-04" db="EMBL/GenBank/DDBJ databases">
        <authorList>
            <person name="Syromyatnikov M.Y."/>
            <person name="Popov V.N."/>
        </authorList>
    </citation>
    <scope>NUCLEOTIDE SEQUENCE [LARGE SCALE GENOMIC DNA]</scope>
</reference>
<proteinExistence type="predicted"/>
<keyword evidence="1" id="KW-0812">Transmembrane</keyword>